<comment type="catalytic activity">
    <reaction evidence="9">
        <text>L-seryl-[protein] + ATP = O-phospho-L-seryl-[protein] + ADP + H(+)</text>
        <dbReference type="Rhea" id="RHEA:17989"/>
        <dbReference type="Rhea" id="RHEA-COMP:9863"/>
        <dbReference type="Rhea" id="RHEA-COMP:11604"/>
        <dbReference type="ChEBI" id="CHEBI:15378"/>
        <dbReference type="ChEBI" id="CHEBI:29999"/>
        <dbReference type="ChEBI" id="CHEBI:30616"/>
        <dbReference type="ChEBI" id="CHEBI:83421"/>
        <dbReference type="ChEBI" id="CHEBI:456216"/>
        <dbReference type="EC" id="2.7.11.1"/>
    </reaction>
</comment>
<dbReference type="EMBL" id="DS469855">
    <property type="protein sequence ID" value="EDO32008.1"/>
    <property type="molecule type" value="Genomic_DNA"/>
</dbReference>
<dbReference type="AlphaFoldDB" id="A7SW88"/>
<evidence type="ECO:0000256" key="5">
    <source>
        <dbReference type="ARBA" id="ARBA00022741"/>
    </source>
</evidence>
<feature type="non-terminal residue" evidence="13">
    <location>
        <position position="1"/>
    </location>
</feature>
<feature type="domain" description="Protein kinase" evidence="12">
    <location>
        <begin position="67"/>
        <end position="278"/>
    </location>
</feature>
<dbReference type="PhylomeDB" id="A7SW88"/>
<evidence type="ECO:0000256" key="10">
    <source>
        <dbReference type="PROSITE-ProRule" id="PRU10141"/>
    </source>
</evidence>
<dbReference type="KEGG" id="nve:5503002"/>
<dbReference type="PROSITE" id="PS00108">
    <property type="entry name" value="PROTEIN_KINASE_ST"/>
    <property type="match status" value="1"/>
</dbReference>
<evidence type="ECO:0000313" key="13">
    <source>
        <dbReference type="EMBL" id="EDO32008.1"/>
    </source>
</evidence>
<dbReference type="FunFam" id="1.10.510.10:FF:000024">
    <property type="entry name" value="Probable serine/threonine-protein kinase cot-1"/>
    <property type="match status" value="1"/>
</dbReference>
<evidence type="ECO:0000256" key="6">
    <source>
        <dbReference type="ARBA" id="ARBA00022777"/>
    </source>
</evidence>
<evidence type="ECO:0000256" key="9">
    <source>
        <dbReference type="ARBA" id="ARBA00048679"/>
    </source>
</evidence>
<dbReference type="Proteomes" id="UP000001593">
    <property type="component" value="Unassembled WGS sequence"/>
</dbReference>
<dbReference type="PANTHER" id="PTHR22988">
    <property type="entry name" value="MYOTONIC DYSTROPHY S/T KINASE-RELATED"/>
    <property type="match status" value="1"/>
</dbReference>
<sequence>RHEKLENIVRDSRSPLYVDGLLDGIEALVNDCNFPQLRRNKNVENFLQRYEQPTRVIQTHRLNNDDFKTLKVIGRGAFGEVQLVRHTHTKKVYAMKLLSKFEMIKRSDSAFFWEEREIMAHSNSNWIVKLHYAFQDEKYLYMVMDYMSGGDLVNLMSNYEIPEKWAKFYCAEVVLALDAIHTMGFVHRDVKPDNMLLDGEGHLKLADFGTCMRMDRDGMVRSDTAVGTPDYISPEVLKSQGGEGYYGRECDWWSVGVFLYEMLVGDTPFYADSLVGTY</sequence>
<dbReference type="GO" id="GO:0004674">
    <property type="term" value="F:protein serine/threonine kinase activity"/>
    <property type="evidence" value="ECO:0007669"/>
    <property type="project" value="UniProtKB-KW"/>
</dbReference>
<dbReference type="InterPro" id="IPR050839">
    <property type="entry name" value="Rho-assoc_Ser/Thr_Kinase"/>
</dbReference>
<dbReference type="EC" id="2.7.11.1" evidence="1"/>
<evidence type="ECO:0000313" key="14">
    <source>
        <dbReference type="Proteomes" id="UP000001593"/>
    </source>
</evidence>
<evidence type="ECO:0000256" key="7">
    <source>
        <dbReference type="ARBA" id="ARBA00022840"/>
    </source>
</evidence>
<dbReference type="eggNOG" id="KOG0612">
    <property type="taxonomic scope" value="Eukaryota"/>
</dbReference>
<evidence type="ECO:0000256" key="8">
    <source>
        <dbReference type="ARBA" id="ARBA00047899"/>
    </source>
</evidence>
<keyword evidence="14" id="KW-1185">Reference proteome</keyword>
<evidence type="ECO:0000259" key="12">
    <source>
        <dbReference type="PROSITE" id="PS50011"/>
    </source>
</evidence>
<dbReference type="SUPFAM" id="SSF56112">
    <property type="entry name" value="Protein kinase-like (PK-like)"/>
    <property type="match status" value="1"/>
</dbReference>
<dbReference type="InterPro" id="IPR008271">
    <property type="entry name" value="Ser/Thr_kinase_AS"/>
</dbReference>
<dbReference type="Gene3D" id="3.30.200.20">
    <property type="entry name" value="Phosphorylase Kinase, domain 1"/>
    <property type="match status" value="1"/>
</dbReference>
<accession>A7SW88</accession>
<organism evidence="13 14">
    <name type="scientific">Nematostella vectensis</name>
    <name type="common">Starlet sea anemone</name>
    <dbReference type="NCBI Taxonomy" id="45351"/>
    <lineage>
        <taxon>Eukaryota</taxon>
        <taxon>Metazoa</taxon>
        <taxon>Cnidaria</taxon>
        <taxon>Anthozoa</taxon>
        <taxon>Hexacorallia</taxon>
        <taxon>Actiniaria</taxon>
        <taxon>Edwardsiidae</taxon>
        <taxon>Nematostella</taxon>
    </lineage>
</organism>
<comment type="similarity">
    <text evidence="11">Belongs to the protein kinase superfamily.</text>
</comment>
<evidence type="ECO:0000256" key="3">
    <source>
        <dbReference type="ARBA" id="ARBA00022553"/>
    </source>
</evidence>
<keyword evidence="4" id="KW-0808">Transferase</keyword>
<dbReference type="InterPro" id="IPR017441">
    <property type="entry name" value="Protein_kinase_ATP_BS"/>
</dbReference>
<keyword evidence="7 10" id="KW-0067">ATP-binding</keyword>
<evidence type="ECO:0000256" key="11">
    <source>
        <dbReference type="RuleBase" id="RU000304"/>
    </source>
</evidence>
<evidence type="ECO:0000256" key="2">
    <source>
        <dbReference type="ARBA" id="ARBA00022527"/>
    </source>
</evidence>
<feature type="binding site" evidence="10">
    <location>
        <position position="96"/>
    </location>
    <ligand>
        <name>ATP</name>
        <dbReference type="ChEBI" id="CHEBI:30616"/>
    </ligand>
</feature>
<dbReference type="SMART" id="SM00220">
    <property type="entry name" value="S_TKc"/>
    <property type="match status" value="1"/>
</dbReference>
<keyword evidence="6" id="KW-0418">Kinase</keyword>
<dbReference type="GO" id="GO:0005524">
    <property type="term" value="F:ATP binding"/>
    <property type="evidence" value="ECO:0007669"/>
    <property type="project" value="UniProtKB-UniRule"/>
</dbReference>
<dbReference type="FunFam" id="3.30.200.20:FF:000072">
    <property type="entry name" value="Rho-associated protein kinase 2"/>
    <property type="match status" value="1"/>
</dbReference>
<evidence type="ECO:0000256" key="4">
    <source>
        <dbReference type="ARBA" id="ARBA00022679"/>
    </source>
</evidence>
<feature type="non-terminal residue" evidence="13">
    <location>
        <position position="278"/>
    </location>
</feature>
<dbReference type="PANTHER" id="PTHR22988:SF73">
    <property type="entry name" value="RHO-ASSOCIATED PROTEIN KINASE"/>
    <property type="match status" value="1"/>
</dbReference>
<dbReference type="GO" id="GO:0007010">
    <property type="term" value="P:cytoskeleton organization"/>
    <property type="evidence" value="ECO:0007669"/>
    <property type="project" value="UniProtKB-ARBA"/>
</dbReference>
<dbReference type="Gene3D" id="1.10.510.10">
    <property type="entry name" value="Transferase(Phosphotransferase) domain 1"/>
    <property type="match status" value="1"/>
</dbReference>
<keyword evidence="2 11" id="KW-0723">Serine/threonine-protein kinase</keyword>
<comment type="catalytic activity">
    <reaction evidence="8">
        <text>L-threonyl-[protein] + ATP = O-phospho-L-threonyl-[protein] + ADP + H(+)</text>
        <dbReference type="Rhea" id="RHEA:46608"/>
        <dbReference type="Rhea" id="RHEA-COMP:11060"/>
        <dbReference type="Rhea" id="RHEA-COMP:11605"/>
        <dbReference type="ChEBI" id="CHEBI:15378"/>
        <dbReference type="ChEBI" id="CHEBI:30013"/>
        <dbReference type="ChEBI" id="CHEBI:30616"/>
        <dbReference type="ChEBI" id="CHEBI:61977"/>
        <dbReference type="ChEBI" id="CHEBI:456216"/>
        <dbReference type="EC" id="2.7.11.1"/>
    </reaction>
</comment>
<proteinExistence type="inferred from homology"/>
<dbReference type="HOGENOM" id="CLU_000288_63_32_1"/>
<dbReference type="InParanoid" id="A7SW88"/>
<keyword evidence="3" id="KW-0597">Phosphoprotein</keyword>
<dbReference type="STRING" id="45351.A7SW88"/>
<dbReference type="PROSITE" id="PS00107">
    <property type="entry name" value="PROTEIN_KINASE_ATP"/>
    <property type="match status" value="1"/>
</dbReference>
<dbReference type="InterPro" id="IPR000719">
    <property type="entry name" value="Prot_kinase_dom"/>
</dbReference>
<dbReference type="Pfam" id="PF00069">
    <property type="entry name" value="Pkinase"/>
    <property type="match status" value="1"/>
</dbReference>
<protein>
    <recommendedName>
        <fullName evidence="1">non-specific serine/threonine protein kinase</fullName>
        <ecNumber evidence="1">2.7.11.1</ecNumber>
    </recommendedName>
</protein>
<dbReference type="PROSITE" id="PS50011">
    <property type="entry name" value="PROTEIN_KINASE_DOM"/>
    <property type="match status" value="1"/>
</dbReference>
<evidence type="ECO:0000256" key="1">
    <source>
        <dbReference type="ARBA" id="ARBA00012513"/>
    </source>
</evidence>
<reference evidence="13 14" key="1">
    <citation type="journal article" date="2007" name="Science">
        <title>Sea anemone genome reveals ancestral eumetazoan gene repertoire and genomic organization.</title>
        <authorList>
            <person name="Putnam N.H."/>
            <person name="Srivastava M."/>
            <person name="Hellsten U."/>
            <person name="Dirks B."/>
            <person name="Chapman J."/>
            <person name="Salamov A."/>
            <person name="Terry A."/>
            <person name="Shapiro H."/>
            <person name="Lindquist E."/>
            <person name="Kapitonov V.V."/>
            <person name="Jurka J."/>
            <person name="Genikhovich G."/>
            <person name="Grigoriev I.V."/>
            <person name="Lucas S.M."/>
            <person name="Steele R.E."/>
            <person name="Finnerty J.R."/>
            <person name="Technau U."/>
            <person name="Martindale M.Q."/>
            <person name="Rokhsar D.S."/>
        </authorList>
    </citation>
    <scope>NUCLEOTIDE SEQUENCE [LARGE SCALE GENOMIC DNA]</scope>
    <source>
        <strain evidence="14">CH2 X CH6</strain>
    </source>
</reference>
<gene>
    <name evidence="13" type="ORF">NEMVEDRAFT_v1g10896</name>
</gene>
<keyword evidence="5 10" id="KW-0547">Nucleotide-binding</keyword>
<name>A7SW88_NEMVE</name>
<dbReference type="InterPro" id="IPR011009">
    <property type="entry name" value="Kinase-like_dom_sf"/>
</dbReference>
<dbReference type="OMA" id="GYVHDIK"/>